<organism evidence="2 3">
    <name type="scientific">Agreia bicolorata</name>
    <dbReference type="NCBI Taxonomy" id="110935"/>
    <lineage>
        <taxon>Bacteria</taxon>
        <taxon>Bacillati</taxon>
        <taxon>Actinomycetota</taxon>
        <taxon>Actinomycetes</taxon>
        <taxon>Micrococcales</taxon>
        <taxon>Microbacteriaceae</taxon>
        <taxon>Agreia</taxon>
    </lineage>
</organism>
<dbReference type="Proteomes" id="UP000189735">
    <property type="component" value="Unassembled WGS sequence"/>
</dbReference>
<dbReference type="SUPFAM" id="SSF53756">
    <property type="entry name" value="UDP-Glycosyltransferase/glycogen phosphorylase"/>
    <property type="match status" value="1"/>
</dbReference>
<evidence type="ECO:0000313" key="2">
    <source>
        <dbReference type="EMBL" id="SKA93761.1"/>
    </source>
</evidence>
<dbReference type="EMBL" id="FUYG01000004">
    <property type="protein sequence ID" value="SKA93761.1"/>
    <property type="molecule type" value="Genomic_DNA"/>
</dbReference>
<proteinExistence type="predicted"/>
<dbReference type="AlphaFoldDB" id="A0A1T4XXL6"/>
<accession>A0A1T4XXL6</accession>
<name>A0A1T4XXL6_9MICO</name>
<dbReference type="Pfam" id="PF22772">
    <property type="entry name" value="WsaF_C"/>
    <property type="match status" value="1"/>
</dbReference>
<gene>
    <name evidence="2" type="ORF">SAMN06295879_1795</name>
</gene>
<dbReference type="Gene3D" id="3.40.50.11090">
    <property type="match status" value="1"/>
</dbReference>
<feature type="domain" description="WsaF C-terminal" evidence="1">
    <location>
        <begin position="244"/>
        <end position="367"/>
    </location>
</feature>
<dbReference type="InterPro" id="IPR055050">
    <property type="entry name" value="WsaF_C"/>
</dbReference>
<dbReference type="RefSeq" id="WP_044441844.1">
    <property type="nucleotide sequence ID" value="NZ_FUYG01000004.1"/>
</dbReference>
<sequence length="410" mass="45525">MSSLNKALIVLKEQGVVALINKVRHRFRAVPPPVPGTVKIGFLVKTEDASRVDWSIPHPAVVDPIVIDKDRLTVAWIMSPPGESSGGHQNIFRFMSFLEAAGHTIKVYIYSAHAPYSIPLIKEMIKSSPSYPNVKASIETYTDAGVSSDVDAIFATGWETAYPSFLDSSPARRFYFVQDYEPYFYSVGSDAVLAENTYRFGFHGITAGGFLAHKLANDFGMTTSSFDFGADSTMYKITNESRRKEVFFYARPVTARRGFELGILALEHFARARPDYTINLAGWDVSSYDIPFEYTNLKDLKIDQLNEVYNRCATGLVISLTNMSLLPLELLAAGVIPVVNDGPNNRLVSDNPYLAYTAPAPHALGQRMVEIVDRADLPQYAREASESVRATDWATSGRTFVKLFEEAIRG</sequence>
<evidence type="ECO:0000313" key="3">
    <source>
        <dbReference type="Proteomes" id="UP000189735"/>
    </source>
</evidence>
<evidence type="ECO:0000259" key="1">
    <source>
        <dbReference type="Pfam" id="PF22772"/>
    </source>
</evidence>
<reference evidence="3" key="1">
    <citation type="submission" date="2017-02" db="EMBL/GenBank/DDBJ databases">
        <authorList>
            <person name="Varghese N."/>
            <person name="Submissions S."/>
        </authorList>
    </citation>
    <scope>NUCLEOTIDE SEQUENCE [LARGE SCALE GENOMIC DNA]</scope>
    <source>
        <strain evidence="3">VKM Ac-2052</strain>
    </source>
</reference>
<protein>
    <recommendedName>
        <fullName evidence="1">WsaF C-terminal domain-containing protein</fullName>
    </recommendedName>
</protein>
<dbReference type="Gene3D" id="3.40.50.2000">
    <property type="entry name" value="Glycogen Phosphorylase B"/>
    <property type="match status" value="1"/>
</dbReference>